<evidence type="ECO:0000313" key="4">
    <source>
        <dbReference type="Proteomes" id="UP000663828"/>
    </source>
</evidence>
<dbReference type="EMBL" id="CAJNOR010003278">
    <property type="protein sequence ID" value="CAF1397138.1"/>
    <property type="molecule type" value="Genomic_DNA"/>
</dbReference>
<reference evidence="3" key="1">
    <citation type="submission" date="2021-02" db="EMBL/GenBank/DDBJ databases">
        <authorList>
            <person name="Nowell W R."/>
        </authorList>
    </citation>
    <scope>NUCLEOTIDE SEQUENCE</scope>
</reference>
<dbReference type="OrthoDB" id="9975784at2759"/>
<feature type="signal peptide" evidence="1">
    <location>
        <begin position="1"/>
        <end position="18"/>
    </location>
</feature>
<name>A0A815VDM4_ADIRI</name>
<evidence type="ECO:0000256" key="1">
    <source>
        <dbReference type="SAM" id="SignalP"/>
    </source>
</evidence>
<dbReference type="AlphaFoldDB" id="A0A815VDM4"/>
<proteinExistence type="predicted"/>
<comment type="caution">
    <text evidence="3">The sequence shown here is derived from an EMBL/GenBank/DDBJ whole genome shotgun (WGS) entry which is preliminary data.</text>
</comment>
<feature type="chain" id="PRO_5035607638" evidence="1">
    <location>
        <begin position="19"/>
        <end position="376"/>
    </location>
</feature>
<protein>
    <submittedName>
        <fullName evidence="3">Uncharacterized protein</fullName>
    </submittedName>
</protein>
<gene>
    <name evidence="3" type="ORF">EDS130_LOCUS44432</name>
    <name evidence="2" type="ORF">XAT740_LOCUS33931</name>
</gene>
<dbReference type="SUPFAM" id="SSF75011">
    <property type="entry name" value="3-carboxy-cis,cis-mucoante lactonizing enzyme"/>
    <property type="match status" value="1"/>
</dbReference>
<sequence>MKSFIVLLLIFWRFDCLSIPYINNVYLQPIGISNWTLTKRLNISCEQCLCEQFTVSYLALNCFANNSCEFFSNFPKSYKLISSNESRIYFLQNQYPNESLCCMPNVTELLLRLQNASPIALNLSFAPSGLGYDPNYPSEAAVVGWWSSPASLWFNPITMTAIENNSLSTSLTVTLYNNEMFTAVDGTPRIHLRNKLTNVYIGNLTYSTLNQVRKIIFINDGQTMIVPTQQNKSVTIFNFYSSSNYSIQGVFALPYSSIHGIAKVNETFFYISTWSDRLILSCKYENLTWTHQILVNGTTTQWGSHLTVDDCGRIWFINTNFGLRIFDSNGLEIGNWNLSLNSTNRIYDLVFLSNYVLLISFIDQHKILRFDPFVSC</sequence>
<dbReference type="Proteomes" id="UP000663828">
    <property type="component" value="Unassembled WGS sequence"/>
</dbReference>
<keyword evidence="4" id="KW-1185">Reference proteome</keyword>
<dbReference type="Proteomes" id="UP000663852">
    <property type="component" value="Unassembled WGS sequence"/>
</dbReference>
<keyword evidence="1" id="KW-0732">Signal</keyword>
<evidence type="ECO:0000313" key="5">
    <source>
        <dbReference type="Proteomes" id="UP000663852"/>
    </source>
</evidence>
<dbReference type="EMBL" id="CAJNOJ010000857">
    <property type="protein sequence ID" value="CAF1529179.1"/>
    <property type="molecule type" value="Genomic_DNA"/>
</dbReference>
<organism evidence="3 5">
    <name type="scientific">Adineta ricciae</name>
    <name type="common">Rotifer</name>
    <dbReference type="NCBI Taxonomy" id="249248"/>
    <lineage>
        <taxon>Eukaryota</taxon>
        <taxon>Metazoa</taxon>
        <taxon>Spiralia</taxon>
        <taxon>Gnathifera</taxon>
        <taxon>Rotifera</taxon>
        <taxon>Eurotatoria</taxon>
        <taxon>Bdelloidea</taxon>
        <taxon>Adinetida</taxon>
        <taxon>Adinetidae</taxon>
        <taxon>Adineta</taxon>
    </lineage>
</organism>
<evidence type="ECO:0000313" key="3">
    <source>
        <dbReference type="EMBL" id="CAF1529179.1"/>
    </source>
</evidence>
<accession>A0A815VDM4</accession>
<evidence type="ECO:0000313" key="2">
    <source>
        <dbReference type="EMBL" id="CAF1397138.1"/>
    </source>
</evidence>